<organism evidence="2">
    <name type="scientific">Brachypodium distachyon</name>
    <name type="common">Purple false brome</name>
    <name type="synonym">Trachynia distachya</name>
    <dbReference type="NCBI Taxonomy" id="15368"/>
    <lineage>
        <taxon>Eukaryota</taxon>
        <taxon>Viridiplantae</taxon>
        <taxon>Streptophyta</taxon>
        <taxon>Embryophyta</taxon>
        <taxon>Tracheophyta</taxon>
        <taxon>Spermatophyta</taxon>
        <taxon>Magnoliopsida</taxon>
        <taxon>Liliopsida</taxon>
        <taxon>Poales</taxon>
        <taxon>Poaceae</taxon>
        <taxon>BOP clade</taxon>
        <taxon>Pooideae</taxon>
        <taxon>Stipodae</taxon>
        <taxon>Brachypodieae</taxon>
        <taxon>Brachypodium</taxon>
    </lineage>
</organism>
<dbReference type="EnsemblPlants" id="PNT68410">
    <property type="protein sequence ID" value="PNT68410"/>
    <property type="gene ID" value="BRADI_3g40262v3"/>
</dbReference>
<keyword evidence="4" id="KW-1185">Reference proteome</keyword>
<sequence length="172" mass="19301">SKKLPGRAKSFLTRIERRIETYSQKKEREETETLELASVPASDCSSAARPDSRRRRAAAPYLRPRVLDPSSCSAPAQKLHLPSILSRKRPYLRVSSGQSAGGEALVRRGPAPLFLRPVPGLRRTRIASPTSKPPPFCAPHGRPNLSLRLVYHQKRPGEISSRREQKMSFIRD</sequence>
<dbReference type="EMBL" id="CM000882">
    <property type="protein sequence ID" value="PNT68410.1"/>
    <property type="molecule type" value="Genomic_DNA"/>
</dbReference>
<dbReference type="InParanoid" id="A0A2K2D2A1"/>
<dbReference type="Proteomes" id="UP000008810">
    <property type="component" value="Chromosome 3"/>
</dbReference>
<feature type="non-terminal residue" evidence="2">
    <location>
        <position position="1"/>
    </location>
</feature>
<feature type="region of interest" description="Disordered" evidence="1">
    <location>
        <begin position="23"/>
        <end position="77"/>
    </location>
</feature>
<proteinExistence type="predicted"/>
<reference evidence="2" key="2">
    <citation type="submission" date="2017-06" db="EMBL/GenBank/DDBJ databases">
        <title>WGS assembly of Brachypodium distachyon.</title>
        <authorList>
            <consortium name="The International Brachypodium Initiative"/>
            <person name="Lucas S."/>
            <person name="Harmon-Smith M."/>
            <person name="Lail K."/>
            <person name="Tice H."/>
            <person name="Grimwood J."/>
            <person name="Bruce D."/>
            <person name="Barry K."/>
            <person name="Shu S."/>
            <person name="Lindquist E."/>
            <person name="Wang M."/>
            <person name="Pitluck S."/>
            <person name="Vogel J.P."/>
            <person name="Garvin D.F."/>
            <person name="Mockler T.C."/>
            <person name="Schmutz J."/>
            <person name="Rokhsar D."/>
            <person name="Bevan M.W."/>
        </authorList>
    </citation>
    <scope>NUCLEOTIDE SEQUENCE</scope>
    <source>
        <strain evidence="2">Bd21</strain>
    </source>
</reference>
<evidence type="ECO:0000256" key="1">
    <source>
        <dbReference type="SAM" id="MobiDB-lite"/>
    </source>
</evidence>
<dbReference type="AlphaFoldDB" id="A0A2K2D2A1"/>
<evidence type="ECO:0000313" key="4">
    <source>
        <dbReference type="Proteomes" id="UP000008810"/>
    </source>
</evidence>
<feature type="region of interest" description="Disordered" evidence="1">
    <location>
        <begin position="124"/>
        <end position="143"/>
    </location>
</feature>
<protein>
    <submittedName>
        <fullName evidence="2 3">Uncharacterized protein</fullName>
    </submittedName>
</protein>
<dbReference type="ExpressionAtlas" id="A0A2K2D2A1">
    <property type="expression patterns" value="baseline"/>
</dbReference>
<feature type="compositionally biased region" description="Low complexity" evidence="1">
    <location>
        <begin position="34"/>
        <end position="49"/>
    </location>
</feature>
<reference evidence="2 3" key="1">
    <citation type="journal article" date="2010" name="Nature">
        <title>Genome sequencing and analysis of the model grass Brachypodium distachyon.</title>
        <authorList>
            <consortium name="International Brachypodium Initiative"/>
        </authorList>
    </citation>
    <scope>NUCLEOTIDE SEQUENCE [LARGE SCALE GENOMIC DNA]</scope>
    <source>
        <strain evidence="2 3">Bd21</strain>
    </source>
</reference>
<evidence type="ECO:0000313" key="2">
    <source>
        <dbReference type="EMBL" id="PNT68410.1"/>
    </source>
</evidence>
<reference evidence="3" key="3">
    <citation type="submission" date="2018-08" db="UniProtKB">
        <authorList>
            <consortium name="EnsemblPlants"/>
        </authorList>
    </citation>
    <scope>IDENTIFICATION</scope>
    <source>
        <strain evidence="3">cv. Bd21</strain>
    </source>
</reference>
<evidence type="ECO:0000313" key="3">
    <source>
        <dbReference type="EnsemblPlants" id="PNT68410"/>
    </source>
</evidence>
<accession>A0A2K2D2A1</accession>
<dbReference type="Gramene" id="PNT68410">
    <property type="protein sequence ID" value="PNT68410"/>
    <property type="gene ID" value="BRADI_3g40262v3"/>
</dbReference>
<name>A0A2K2D2A1_BRADI</name>
<gene>
    <name evidence="2" type="ORF">BRADI_3g40262v3</name>
</gene>